<dbReference type="PANTHER" id="PTHR37733:SF1">
    <property type="entry name" value="SMAD_FHA DOMAIN-CONTAINING PROTEIN"/>
    <property type="match status" value="1"/>
</dbReference>
<keyword evidence="2" id="KW-0808">Transferase</keyword>
<feature type="compositionally biased region" description="Acidic residues" evidence="1">
    <location>
        <begin position="296"/>
        <end position="324"/>
    </location>
</feature>
<dbReference type="Gene3D" id="2.60.200.20">
    <property type="match status" value="1"/>
</dbReference>
<dbReference type="SUPFAM" id="SSF49879">
    <property type="entry name" value="SMAD/FHA domain"/>
    <property type="match status" value="1"/>
</dbReference>
<reference evidence="3" key="1">
    <citation type="submission" date="2016-06" db="EMBL/GenBank/DDBJ databases">
        <title>Parallel loss of symbiosis genes in relatives of nitrogen-fixing non-legume Parasponia.</title>
        <authorList>
            <person name="Van Velzen R."/>
            <person name="Holmer R."/>
            <person name="Bu F."/>
            <person name="Rutten L."/>
            <person name="Van Zeijl A."/>
            <person name="Liu W."/>
            <person name="Santuari L."/>
            <person name="Cao Q."/>
            <person name="Sharma T."/>
            <person name="Shen D."/>
            <person name="Roswanjaya Y."/>
            <person name="Wardhani T."/>
            <person name="Kalhor M.S."/>
            <person name="Jansen J."/>
            <person name="Van den Hoogen J."/>
            <person name="Gungor B."/>
            <person name="Hartog M."/>
            <person name="Hontelez J."/>
            <person name="Verver J."/>
            <person name="Yang W.-C."/>
            <person name="Schijlen E."/>
            <person name="Repin R."/>
            <person name="Schilthuizen M."/>
            <person name="Schranz E."/>
            <person name="Heidstra R."/>
            <person name="Miyata K."/>
            <person name="Fedorova E."/>
            <person name="Kohlen W."/>
            <person name="Bisseling T."/>
            <person name="Smit S."/>
            <person name="Geurts R."/>
        </authorList>
    </citation>
    <scope>NUCLEOTIDE SEQUENCE [LARGE SCALE GENOMIC DNA]</scope>
    <source>
        <strain evidence="3">cv. WU1-14</strain>
    </source>
</reference>
<dbReference type="Proteomes" id="UP000237105">
    <property type="component" value="Unassembled WGS sequence"/>
</dbReference>
<feature type="compositionally biased region" description="Basic and acidic residues" evidence="1">
    <location>
        <begin position="250"/>
        <end position="264"/>
    </location>
</feature>
<feature type="compositionally biased region" description="Basic residues" evidence="1">
    <location>
        <begin position="201"/>
        <end position="214"/>
    </location>
</feature>
<evidence type="ECO:0000256" key="1">
    <source>
        <dbReference type="SAM" id="MobiDB-lite"/>
    </source>
</evidence>
<gene>
    <name evidence="2" type="ORF">PanWU01x14_239580</name>
</gene>
<protein>
    <submittedName>
        <fullName evidence="2">Serine/threonine protein kinase</fullName>
    </submittedName>
</protein>
<dbReference type="EMBL" id="JXTB01000281">
    <property type="protein sequence ID" value="PON48170.1"/>
    <property type="molecule type" value="Genomic_DNA"/>
</dbReference>
<evidence type="ECO:0000313" key="3">
    <source>
        <dbReference type="Proteomes" id="UP000237105"/>
    </source>
</evidence>
<dbReference type="GO" id="GO:0004674">
    <property type="term" value="F:protein serine/threonine kinase activity"/>
    <property type="evidence" value="ECO:0007669"/>
    <property type="project" value="UniProtKB-KW"/>
</dbReference>
<dbReference type="OrthoDB" id="688570at2759"/>
<keyword evidence="2" id="KW-0723">Serine/threonine-protein kinase</keyword>
<sequence>MSLISMAMEIEGQDGAKFELENGHKTVFGRGFGLSTDDRTVSRRHVALEIKPGPTRTEPRVSFEVLGKNPVWVWSKEDGEVRVFRRSEKGELAAGDWFCVSGKGPNWFNLRNFGVVEDRKKRDFEGESELAESLGGGSEFEGFGVSGIDPVKEFGFVVMGHEFDLYPKHVIRDVTSWDWFLEEDRKGSGDDGDDDDEFEKKKKKGVGKKRKKRKKSEENEDDNWTGESEDDKDVVSNMRKTNNRPKYSTRSKDRDKPLLKDTRGSKTSQQKKIHRADDDDDDDDDEVEKLGGFIAGDDELDQEEETSGDDGEEEAEFEDDDDDD</sequence>
<feature type="compositionally biased region" description="Acidic residues" evidence="1">
    <location>
        <begin position="278"/>
        <end position="287"/>
    </location>
</feature>
<evidence type="ECO:0000313" key="2">
    <source>
        <dbReference type="EMBL" id="PON48170.1"/>
    </source>
</evidence>
<dbReference type="AlphaFoldDB" id="A0A2P5BHA9"/>
<comment type="caution">
    <text evidence="2">The sequence shown here is derived from an EMBL/GenBank/DDBJ whole genome shotgun (WGS) entry which is preliminary data.</text>
</comment>
<feature type="region of interest" description="Disordered" evidence="1">
    <location>
        <begin position="185"/>
        <end position="324"/>
    </location>
</feature>
<organism evidence="2 3">
    <name type="scientific">Parasponia andersonii</name>
    <name type="common">Sponia andersonii</name>
    <dbReference type="NCBI Taxonomy" id="3476"/>
    <lineage>
        <taxon>Eukaryota</taxon>
        <taxon>Viridiplantae</taxon>
        <taxon>Streptophyta</taxon>
        <taxon>Embryophyta</taxon>
        <taxon>Tracheophyta</taxon>
        <taxon>Spermatophyta</taxon>
        <taxon>Magnoliopsida</taxon>
        <taxon>eudicotyledons</taxon>
        <taxon>Gunneridae</taxon>
        <taxon>Pentapetalae</taxon>
        <taxon>rosids</taxon>
        <taxon>fabids</taxon>
        <taxon>Rosales</taxon>
        <taxon>Cannabaceae</taxon>
        <taxon>Parasponia</taxon>
    </lineage>
</organism>
<name>A0A2P5BHA9_PARAD</name>
<accession>A0A2P5BHA9</accession>
<dbReference type="PANTHER" id="PTHR37733">
    <property type="entry name" value="SMAD/FHA DOMAIN-CONTAINING PROTEIN"/>
    <property type="match status" value="1"/>
</dbReference>
<feature type="compositionally biased region" description="Acidic residues" evidence="1">
    <location>
        <begin position="218"/>
        <end position="232"/>
    </location>
</feature>
<proteinExistence type="predicted"/>
<keyword evidence="3" id="KW-1185">Reference proteome</keyword>
<dbReference type="CDD" id="cd22671">
    <property type="entry name" value="FHA_APTX-like"/>
    <property type="match status" value="1"/>
</dbReference>
<keyword evidence="2" id="KW-0418">Kinase</keyword>
<dbReference type="STRING" id="3476.A0A2P5BHA9"/>
<dbReference type="InterPro" id="IPR008984">
    <property type="entry name" value="SMAD_FHA_dom_sf"/>
</dbReference>